<organism evidence="3 4">
    <name type="scientific">Sphingomonas psychrotolerans</name>
    <dbReference type="NCBI Taxonomy" id="1327635"/>
    <lineage>
        <taxon>Bacteria</taxon>
        <taxon>Pseudomonadati</taxon>
        <taxon>Pseudomonadota</taxon>
        <taxon>Alphaproteobacteria</taxon>
        <taxon>Sphingomonadales</taxon>
        <taxon>Sphingomonadaceae</taxon>
        <taxon>Sphingomonas</taxon>
    </lineage>
</organism>
<evidence type="ECO:0000313" key="3">
    <source>
        <dbReference type="EMBL" id="ATY31761.1"/>
    </source>
</evidence>
<feature type="compositionally biased region" description="Pro residues" evidence="1">
    <location>
        <begin position="81"/>
        <end position="91"/>
    </location>
</feature>
<accession>A0A2K8MKN9</accession>
<evidence type="ECO:0000256" key="2">
    <source>
        <dbReference type="SAM" id="Phobius"/>
    </source>
</evidence>
<feature type="region of interest" description="Disordered" evidence="1">
    <location>
        <begin position="76"/>
        <end position="110"/>
    </location>
</feature>
<reference evidence="3 4" key="1">
    <citation type="submission" date="2017-11" db="EMBL/GenBank/DDBJ databases">
        <title>Complete genome sequence of Sphingomonas sp. Strain Cra20, a psychrotolerant potential plant growth promoting rhizobacteria.</title>
        <authorList>
            <person name="Luo Y."/>
        </authorList>
    </citation>
    <scope>NUCLEOTIDE SEQUENCE [LARGE SCALE GENOMIC DNA]</scope>
    <source>
        <strain evidence="3 4">Cra20</strain>
    </source>
</reference>
<protein>
    <submittedName>
        <fullName evidence="3">Uncharacterized protein</fullName>
    </submittedName>
</protein>
<keyword evidence="2" id="KW-0812">Transmembrane</keyword>
<keyword evidence="2" id="KW-0472">Membrane</keyword>
<name>A0A2K8MKN9_9SPHN</name>
<dbReference type="Proteomes" id="UP000229081">
    <property type="component" value="Chromosome"/>
</dbReference>
<evidence type="ECO:0000313" key="4">
    <source>
        <dbReference type="Proteomes" id="UP000229081"/>
    </source>
</evidence>
<dbReference type="AlphaFoldDB" id="A0A2K8MKN9"/>
<dbReference type="EMBL" id="CP024923">
    <property type="protein sequence ID" value="ATY31761.1"/>
    <property type="molecule type" value="Genomic_DNA"/>
</dbReference>
<feature type="transmembrane region" description="Helical" evidence="2">
    <location>
        <begin position="45"/>
        <end position="66"/>
    </location>
</feature>
<dbReference type="KEGG" id="sphc:CVN68_07090"/>
<keyword evidence="2" id="KW-1133">Transmembrane helix</keyword>
<sequence>MENIDVPKIIEAAATSNLGVLSLLVLVLAFLAWRFFQKSGDKVKLVAFGLMFLGAFGFGASVMMAGPTGAAAEAVAKPNASPAPDPTPPVPEANLAPAATSPSPQGIGDISGAWRDSDGYRYAVQQNAAAFSYISTLDGQRTSSGEGTITGNRLNYKYRNEATADSGTCTGRLAADAKAIDGKCGNGMAEWGFHLER</sequence>
<keyword evidence="4" id="KW-1185">Reference proteome</keyword>
<evidence type="ECO:0000256" key="1">
    <source>
        <dbReference type="SAM" id="MobiDB-lite"/>
    </source>
</evidence>
<dbReference type="OrthoDB" id="9996135at2"/>
<gene>
    <name evidence="3" type="ORF">CVN68_07090</name>
</gene>
<dbReference type="RefSeq" id="WP_100281570.1">
    <property type="nucleotide sequence ID" value="NZ_CP024923.1"/>
</dbReference>
<proteinExistence type="predicted"/>
<feature type="transmembrane region" description="Helical" evidence="2">
    <location>
        <begin position="12"/>
        <end position="33"/>
    </location>
</feature>